<organism evidence="1 2">
    <name type="scientific">[Lactobacillus] rogosae</name>
    <dbReference type="NCBI Taxonomy" id="706562"/>
    <lineage>
        <taxon>Bacteria</taxon>
        <taxon>Bacillati</taxon>
        <taxon>Bacillota</taxon>
        <taxon>Clostridia</taxon>
        <taxon>Lachnospirales</taxon>
        <taxon>Lachnospiraceae</taxon>
        <taxon>Lachnospira</taxon>
    </lineage>
</organism>
<dbReference type="Proteomes" id="UP001442364">
    <property type="component" value="Unassembled WGS sequence"/>
</dbReference>
<keyword evidence="2" id="KW-1185">Reference proteome</keyword>
<evidence type="ECO:0008006" key="3">
    <source>
        <dbReference type="Google" id="ProtNLM"/>
    </source>
</evidence>
<dbReference type="EMBL" id="JBBMER010000003">
    <property type="protein sequence ID" value="MEQ2379334.1"/>
    <property type="molecule type" value="Genomic_DNA"/>
</dbReference>
<evidence type="ECO:0000313" key="1">
    <source>
        <dbReference type="EMBL" id="MEQ2379334.1"/>
    </source>
</evidence>
<proteinExistence type="predicted"/>
<dbReference type="RefSeq" id="WP_022501977.1">
    <property type="nucleotide sequence ID" value="NZ_DAWCMB010000240.1"/>
</dbReference>
<name>A0ABV1BUC2_9FIRM</name>
<protein>
    <recommendedName>
        <fullName evidence="3">Zinc-ribbon 15 domain-containing protein</fullName>
    </recommendedName>
</protein>
<gene>
    <name evidence="1" type="ORF">WMO14_05505</name>
</gene>
<reference evidence="1 2" key="1">
    <citation type="submission" date="2024-03" db="EMBL/GenBank/DDBJ databases">
        <title>Human intestinal bacterial collection.</title>
        <authorList>
            <person name="Pauvert C."/>
            <person name="Hitch T.C.A."/>
            <person name="Clavel T."/>
        </authorList>
    </citation>
    <scope>NUCLEOTIDE SEQUENCE [LARGE SCALE GENOMIC DNA]</scope>
    <source>
        <strain evidence="1 2">CLA-AA-H255</strain>
    </source>
</reference>
<accession>A0ABV1BUC2</accession>
<evidence type="ECO:0000313" key="2">
    <source>
        <dbReference type="Proteomes" id="UP001442364"/>
    </source>
</evidence>
<comment type="caution">
    <text evidence="1">The sequence shown here is derived from an EMBL/GenBank/DDBJ whole genome shotgun (WGS) entry which is preliminary data.</text>
</comment>
<sequence>MIVIYSYGTIYKKDADTGVFQCPNCGHITPHGLYRRINRVSIFYIPVINIRGKSGETCEYCGFVRPLNISDYRKAKKAARQ</sequence>